<protein>
    <submittedName>
        <fullName evidence="2">Uncharacterized protein</fullName>
    </submittedName>
</protein>
<evidence type="ECO:0000313" key="2">
    <source>
        <dbReference type="EMBL" id="KAJ8404375.1"/>
    </source>
</evidence>
<dbReference type="AlphaFoldDB" id="A0AAD7SKM2"/>
<feature type="region of interest" description="Disordered" evidence="1">
    <location>
        <begin position="173"/>
        <end position="233"/>
    </location>
</feature>
<dbReference type="EMBL" id="JAINUG010000054">
    <property type="protein sequence ID" value="KAJ8404375.1"/>
    <property type="molecule type" value="Genomic_DNA"/>
</dbReference>
<organism evidence="2 3">
    <name type="scientific">Aldrovandia affinis</name>
    <dbReference type="NCBI Taxonomy" id="143900"/>
    <lineage>
        <taxon>Eukaryota</taxon>
        <taxon>Metazoa</taxon>
        <taxon>Chordata</taxon>
        <taxon>Craniata</taxon>
        <taxon>Vertebrata</taxon>
        <taxon>Euteleostomi</taxon>
        <taxon>Actinopterygii</taxon>
        <taxon>Neopterygii</taxon>
        <taxon>Teleostei</taxon>
        <taxon>Notacanthiformes</taxon>
        <taxon>Halosauridae</taxon>
        <taxon>Aldrovandia</taxon>
    </lineage>
</organism>
<accession>A0AAD7SKM2</accession>
<proteinExistence type="predicted"/>
<dbReference type="Proteomes" id="UP001221898">
    <property type="component" value="Unassembled WGS sequence"/>
</dbReference>
<feature type="region of interest" description="Disordered" evidence="1">
    <location>
        <begin position="314"/>
        <end position="345"/>
    </location>
</feature>
<reference evidence="2" key="1">
    <citation type="journal article" date="2023" name="Science">
        <title>Genome structures resolve the early diversification of teleost fishes.</title>
        <authorList>
            <person name="Parey E."/>
            <person name="Louis A."/>
            <person name="Montfort J."/>
            <person name="Bouchez O."/>
            <person name="Roques C."/>
            <person name="Iampietro C."/>
            <person name="Lluch J."/>
            <person name="Castinel A."/>
            <person name="Donnadieu C."/>
            <person name="Desvignes T."/>
            <person name="Floi Bucao C."/>
            <person name="Jouanno E."/>
            <person name="Wen M."/>
            <person name="Mejri S."/>
            <person name="Dirks R."/>
            <person name="Jansen H."/>
            <person name="Henkel C."/>
            <person name="Chen W.J."/>
            <person name="Zahm M."/>
            <person name="Cabau C."/>
            <person name="Klopp C."/>
            <person name="Thompson A.W."/>
            <person name="Robinson-Rechavi M."/>
            <person name="Braasch I."/>
            <person name="Lecointre G."/>
            <person name="Bobe J."/>
            <person name="Postlethwait J.H."/>
            <person name="Berthelot C."/>
            <person name="Roest Crollius H."/>
            <person name="Guiguen Y."/>
        </authorList>
    </citation>
    <scope>NUCLEOTIDE SEQUENCE</scope>
    <source>
        <strain evidence="2">NC1722</strain>
    </source>
</reference>
<feature type="compositionally biased region" description="Basic and acidic residues" evidence="1">
    <location>
        <begin position="100"/>
        <end position="112"/>
    </location>
</feature>
<evidence type="ECO:0000256" key="1">
    <source>
        <dbReference type="SAM" id="MobiDB-lite"/>
    </source>
</evidence>
<name>A0AAD7SKM2_9TELE</name>
<feature type="region of interest" description="Disordered" evidence="1">
    <location>
        <begin position="98"/>
        <end position="152"/>
    </location>
</feature>
<sequence length="345" mass="37663">MRPQRRVNGVSRSTPRAYRCPLRKRLSGGLGHRKHTRAHRTHVVFAIPPTLLSPHFPSPPLHAPARTHGPSLLPSISHATFTGCSRSSPTRNWYQAVPAAEEKREKKPEGHPGSRRNTLPCQSRIAGENHGSPVPLKDIYGTGRESGERTQSPVIKRVLKSSILPGGVNKRLAKVTSARGRGKSGGESEIRHQPGPIQTHNCGHRLLNGSRASSELGVGEAPGRRGTQKGTCRSLAPARVELRASTSTERWVNIAGRVGGDIFGPRLPGRGGKETGQSPRARLKGTLAKRWDRDSQISLMWACDPFPHTRQIERGSADRVTDTTAAQRETAGDIVPRRQGPVYRQ</sequence>
<evidence type="ECO:0000313" key="3">
    <source>
        <dbReference type="Proteomes" id="UP001221898"/>
    </source>
</evidence>
<gene>
    <name evidence="2" type="ORF">AAFF_G00341480</name>
</gene>
<comment type="caution">
    <text evidence="2">The sequence shown here is derived from an EMBL/GenBank/DDBJ whole genome shotgun (WGS) entry which is preliminary data.</text>
</comment>
<keyword evidence="3" id="KW-1185">Reference proteome</keyword>